<reference evidence="1" key="1">
    <citation type="journal article" date="2014" name="Front. Microbiol.">
        <title>High frequency of phylogenetically diverse reductive dehalogenase-homologous genes in deep subseafloor sedimentary metagenomes.</title>
        <authorList>
            <person name="Kawai M."/>
            <person name="Futagami T."/>
            <person name="Toyoda A."/>
            <person name="Takaki Y."/>
            <person name="Nishi S."/>
            <person name="Hori S."/>
            <person name="Arai W."/>
            <person name="Tsubouchi T."/>
            <person name="Morono Y."/>
            <person name="Uchiyama I."/>
            <person name="Ito T."/>
            <person name="Fujiyama A."/>
            <person name="Inagaki F."/>
            <person name="Takami H."/>
        </authorList>
    </citation>
    <scope>NUCLEOTIDE SEQUENCE</scope>
    <source>
        <strain evidence="1">Expedition CK06-06</strain>
    </source>
</reference>
<organism evidence="1">
    <name type="scientific">marine sediment metagenome</name>
    <dbReference type="NCBI Taxonomy" id="412755"/>
    <lineage>
        <taxon>unclassified sequences</taxon>
        <taxon>metagenomes</taxon>
        <taxon>ecological metagenomes</taxon>
    </lineage>
</organism>
<dbReference type="EMBL" id="BARW01000529">
    <property type="protein sequence ID" value="GAI65750.1"/>
    <property type="molecule type" value="Genomic_DNA"/>
</dbReference>
<accession>X1RRB8</accession>
<comment type="caution">
    <text evidence="1">The sequence shown here is derived from an EMBL/GenBank/DDBJ whole genome shotgun (WGS) entry which is preliminary data.</text>
</comment>
<sequence length="238" mass="27490">MGFRHLEDLRGKYKEEEIWVLGRGSSLDDYPANFFDHKISITVNFAFIAFPNCTYYYSFHAEAGEWVAKNWPNKFSKCILGCLYKPEPRDGQKRNKYEGSGGVPIYAKVKWGEGLNCNRFREGVERIIAKKSCELIDSITTLHTAIQVAIVLGAEKVTLVGCELEPKAGFMHAKRTWLNEALEKNLLKARGKWQERYFFPGSRKGLKWLVEICKPHGIEIVRHYYGKGYEQIKLENEK</sequence>
<protein>
    <submittedName>
        <fullName evidence="1">Uncharacterized protein</fullName>
    </submittedName>
</protein>
<name>X1RRB8_9ZZZZ</name>
<evidence type="ECO:0000313" key="1">
    <source>
        <dbReference type="EMBL" id="GAI65750.1"/>
    </source>
</evidence>
<proteinExistence type="predicted"/>
<dbReference type="AlphaFoldDB" id="X1RRB8"/>
<gene>
    <name evidence="1" type="ORF">S12H4_02242</name>
</gene>